<reference evidence="2" key="2">
    <citation type="journal article" date="2015" name="Data Brief">
        <title>Shoot transcriptome of the giant reed, Arundo donax.</title>
        <authorList>
            <person name="Barrero R.A."/>
            <person name="Guerrero F.D."/>
            <person name="Moolhuijzen P."/>
            <person name="Goolsby J.A."/>
            <person name="Tidwell J."/>
            <person name="Bellgard S.E."/>
            <person name="Bellgard M.I."/>
        </authorList>
    </citation>
    <scope>NUCLEOTIDE SEQUENCE</scope>
    <source>
        <tissue evidence="2">Shoot tissue taken approximately 20 cm above the soil surface</tissue>
    </source>
</reference>
<sequence length="32" mass="3841">MFGYLQRPPSQAQLMQKRPPSQASLKHRWEPF</sequence>
<organism evidence="2">
    <name type="scientific">Arundo donax</name>
    <name type="common">Giant reed</name>
    <name type="synonym">Donax arundinaceus</name>
    <dbReference type="NCBI Taxonomy" id="35708"/>
    <lineage>
        <taxon>Eukaryota</taxon>
        <taxon>Viridiplantae</taxon>
        <taxon>Streptophyta</taxon>
        <taxon>Embryophyta</taxon>
        <taxon>Tracheophyta</taxon>
        <taxon>Spermatophyta</taxon>
        <taxon>Magnoliopsida</taxon>
        <taxon>Liliopsida</taxon>
        <taxon>Poales</taxon>
        <taxon>Poaceae</taxon>
        <taxon>PACMAD clade</taxon>
        <taxon>Arundinoideae</taxon>
        <taxon>Arundineae</taxon>
        <taxon>Arundo</taxon>
    </lineage>
</organism>
<protein>
    <submittedName>
        <fullName evidence="2">Uncharacterized protein</fullName>
    </submittedName>
</protein>
<evidence type="ECO:0000256" key="1">
    <source>
        <dbReference type="SAM" id="MobiDB-lite"/>
    </source>
</evidence>
<accession>A0A0A9B4F5</accession>
<reference evidence="2" key="1">
    <citation type="submission" date="2014-09" db="EMBL/GenBank/DDBJ databases">
        <authorList>
            <person name="Magalhaes I.L.F."/>
            <person name="Oliveira U."/>
            <person name="Santos F.R."/>
            <person name="Vidigal T.H.D.A."/>
            <person name="Brescovit A.D."/>
            <person name="Santos A.J."/>
        </authorList>
    </citation>
    <scope>NUCLEOTIDE SEQUENCE</scope>
    <source>
        <tissue evidence="2">Shoot tissue taken approximately 20 cm above the soil surface</tissue>
    </source>
</reference>
<dbReference type="EMBL" id="GBRH01239006">
    <property type="protein sequence ID" value="JAD58889.1"/>
    <property type="molecule type" value="Transcribed_RNA"/>
</dbReference>
<proteinExistence type="predicted"/>
<feature type="compositionally biased region" description="Polar residues" evidence="1">
    <location>
        <begin position="8"/>
        <end position="24"/>
    </location>
</feature>
<name>A0A0A9B4F5_ARUDO</name>
<feature type="region of interest" description="Disordered" evidence="1">
    <location>
        <begin position="1"/>
        <end position="32"/>
    </location>
</feature>
<dbReference type="AlphaFoldDB" id="A0A0A9B4F5"/>
<evidence type="ECO:0000313" key="2">
    <source>
        <dbReference type="EMBL" id="JAD58889.1"/>
    </source>
</evidence>